<dbReference type="OrthoDB" id="434647at2759"/>
<dbReference type="AlphaFoldDB" id="A0A1M8A2B2"/>
<organism evidence="3 4">
    <name type="scientific">Malassezia sympodialis (strain ATCC 42132)</name>
    <name type="common">Atopic eczema-associated yeast</name>
    <dbReference type="NCBI Taxonomy" id="1230383"/>
    <lineage>
        <taxon>Eukaryota</taxon>
        <taxon>Fungi</taxon>
        <taxon>Dikarya</taxon>
        <taxon>Basidiomycota</taxon>
        <taxon>Ustilaginomycotina</taxon>
        <taxon>Malasseziomycetes</taxon>
        <taxon>Malasseziales</taxon>
        <taxon>Malasseziaceae</taxon>
        <taxon>Malassezia</taxon>
    </lineage>
</organism>
<dbReference type="Proteomes" id="UP000186303">
    <property type="component" value="Chromosome 1"/>
</dbReference>
<comment type="subcellular location">
    <subcellularLocation>
        <location evidence="1">Membrane</location>
        <topology evidence="1">Multi-pass membrane protein</topology>
    </subcellularLocation>
</comment>
<feature type="transmembrane region" description="Helical" evidence="1">
    <location>
        <begin position="56"/>
        <end position="76"/>
    </location>
</feature>
<dbReference type="PANTHER" id="PTHR12300">
    <property type="entry name" value="HVA22-LIKE PROTEINS"/>
    <property type="match status" value="1"/>
</dbReference>
<evidence type="ECO:0000256" key="1">
    <source>
        <dbReference type="RuleBase" id="RU362006"/>
    </source>
</evidence>
<name>A0A1M8A2B2_MALS4</name>
<reference evidence="4" key="1">
    <citation type="journal article" date="2017" name="Nucleic Acids Res.">
        <title>Proteogenomics produces comprehensive and highly accurate protein-coding gene annotation in a complete genome assembly of Malassezia sympodialis.</title>
        <authorList>
            <person name="Zhu Y."/>
            <person name="Engstroem P.G."/>
            <person name="Tellgren-Roth C."/>
            <person name="Baudo C.D."/>
            <person name="Kennell J.C."/>
            <person name="Sun S."/>
            <person name="Billmyre R.B."/>
            <person name="Schroeder M.S."/>
            <person name="Andersson A."/>
            <person name="Holm T."/>
            <person name="Sigurgeirsson B."/>
            <person name="Wu G."/>
            <person name="Sankaranarayanan S.R."/>
            <person name="Siddharthan R."/>
            <person name="Sanyal K."/>
            <person name="Lundeberg J."/>
            <person name="Nystedt B."/>
            <person name="Boekhout T."/>
            <person name="Dawson T.L. Jr."/>
            <person name="Heitman J."/>
            <person name="Scheynius A."/>
            <person name="Lehtioe J."/>
        </authorList>
    </citation>
    <scope>NUCLEOTIDE SEQUENCE [LARGE SCALE GENOMIC DNA]</scope>
    <source>
        <strain evidence="4">ATCC 42132</strain>
    </source>
</reference>
<sequence length="232" mass="25654">MSSLTLALGTTAVAYVYPLYATYKALVGTAHMAIPAAQNEGPVEKPTELSELETWTMYWCVVSLFWAIDTWLGWTFRWVTLYSHAKFLFACWLALPQTRGASVLYKLYVEPFMSEHEGDLEDILEAGRAKALSVLSTTITVITNIVRSEFLAGQDTQVPAEGTESTEAHGTDELHSKRKSAAGSLSKPLPSQLQDMARSASSTAKQWISDAAQNVPPEPPRRKLPSFRRKAN</sequence>
<dbReference type="PANTHER" id="PTHR12300:SF177">
    <property type="entry name" value="PROTEIN YOP1"/>
    <property type="match status" value="1"/>
</dbReference>
<feature type="compositionally biased region" description="Polar residues" evidence="2">
    <location>
        <begin position="189"/>
        <end position="206"/>
    </location>
</feature>
<dbReference type="EMBL" id="LT671821">
    <property type="protein sequence ID" value="SHO76549.1"/>
    <property type="molecule type" value="Genomic_DNA"/>
</dbReference>
<evidence type="ECO:0000313" key="4">
    <source>
        <dbReference type="Proteomes" id="UP000186303"/>
    </source>
</evidence>
<comment type="similarity">
    <text evidence="1">Belongs to the DP1 family.</text>
</comment>
<proteinExistence type="inferred from homology"/>
<feature type="compositionally biased region" description="Basic residues" evidence="2">
    <location>
        <begin position="222"/>
        <end position="232"/>
    </location>
</feature>
<dbReference type="Pfam" id="PF03134">
    <property type="entry name" value="TB2_DP1_HVA22"/>
    <property type="match status" value="1"/>
</dbReference>
<dbReference type="VEuPathDB" id="FungiDB:MSYG_0887"/>
<feature type="region of interest" description="Disordered" evidence="2">
    <location>
        <begin position="156"/>
        <end position="232"/>
    </location>
</feature>
<keyword evidence="4" id="KW-1185">Reference proteome</keyword>
<comment type="caution">
    <text evidence="1">Lacks conserved residue(s) required for the propagation of feature annotation.</text>
</comment>
<protein>
    <recommendedName>
        <fullName evidence="1">Protein YOP1</fullName>
    </recommendedName>
</protein>
<keyword evidence="1" id="KW-1133">Transmembrane helix</keyword>
<dbReference type="InterPro" id="IPR004345">
    <property type="entry name" value="TB2_DP1_HVA22"/>
</dbReference>
<evidence type="ECO:0000256" key="2">
    <source>
        <dbReference type="SAM" id="MobiDB-lite"/>
    </source>
</evidence>
<dbReference type="GO" id="GO:0016020">
    <property type="term" value="C:membrane"/>
    <property type="evidence" value="ECO:0007669"/>
    <property type="project" value="UniProtKB-SubCell"/>
</dbReference>
<keyword evidence="1" id="KW-0812">Transmembrane</keyword>
<feature type="compositionally biased region" description="Basic and acidic residues" evidence="2">
    <location>
        <begin position="166"/>
        <end position="175"/>
    </location>
</feature>
<keyword evidence="1" id="KW-0472">Membrane</keyword>
<evidence type="ECO:0000313" key="3">
    <source>
        <dbReference type="EMBL" id="SHO76549.1"/>
    </source>
</evidence>
<accession>A0A1M8A2B2</accession>
<gene>
    <name evidence="3" type="ORF">MSYG_0887</name>
</gene>